<reference evidence="5 6" key="1">
    <citation type="submission" date="2018-01" db="EMBL/GenBank/DDBJ databases">
        <title>Genomic Encyclopedia of Type Strains, Phase I: the one thousand microbial genomes (KMG-I) project.</title>
        <authorList>
            <person name="Goeker M."/>
        </authorList>
    </citation>
    <scope>NUCLEOTIDE SEQUENCE [LARGE SCALE GENOMIC DNA]</scope>
    <source>
        <strain evidence="5 6">DSM 17960</strain>
    </source>
</reference>
<dbReference type="PIRSF" id="PIRSF016557">
    <property type="entry name" value="Caps_synth_CpsB"/>
    <property type="match status" value="1"/>
</dbReference>
<dbReference type="RefSeq" id="WP_103725550.1">
    <property type="nucleotide sequence ID" value="NZ_PQNY01000004.1"/>
</dbReference>
<evidence type="ECO:0000313" key="6">
    <source>
        <dbReference type="Proteomes" id="UP000237056"/>
    </source>
</evidence>
<dbReference type="EC" id="3.1.3.48" evidence="2"/>
<evidence type="ECO:0000256" key="4">
    <source>
        <dbReference type="ARBA" id="ARBA00051722"/>
    </source>
</evidence>
<keyword evidence="3" id="KW-0378">Hydrolase</keyword>
<accession>A0A2S4N9I9</accession>
<dbReference type="EMBL" id="PQNY01000004">
    <property type="protein sequence ID" value="POS02345.1"/>
    <property type="molecule type" value="Genomic_DNA"/>
</dbReference>
<evidence type="ECO:0000256" key="2">
    <source>
        <dbReference type="ARBA" id="ARBA00013064"/>
    </source>
</evidence>
<dbReference type="PANTHER" id="PTHR39181:SF1">
    <property type="entry name" value="TYROSINE-PROTEIN PHOSPHATASE YWQE"/>
    <property type="match status" value="1"/>
</dbReference>
<comment type="similarity">
    <text evidence="1">Belongs to the metallo-dependent hydrolases superfamily. CpsB/CapC family.</text>
</comment>
<evidence type="ECO:0000256" key="1">
    <source>
        <dbReference type="ARBA" id="ARBA00005750"/>
    </source>
</evidence>
<keyword evidence="6" id="KW-1185">Reference proteome</keyword>
<evidence type="ECO:0000313" key="5">
    <source>
        <dbReference type="EMBL" id="POS02345.1"/>
    </source>
</evidence>
<name>A0A2S4N9I9_9FLAO</name>
<comment type="caution">
    <text evidence="5">The sequence shown here is derived from an EMBL/GenBank/DDBJ whole genome shotgun (WGS) entry which is preliminary data.</text>
</comment>
<dbReference type="Proteomes" id="UP000237056">
    <property type="component" value="Unassembled WGS sequence"/>
</dbReference>
<dbReference type="InterPro" id="IPR016667">
    <property type="entry name" value="Caps_polysacc_synth_CpsB/CapC"/>
</dbReference>
<evidence type="ECO:0000256" key="3">
    <source>
        <dbReference type="ARBA" id="ARBA00022801"/>
    </source>
</evidence>
<proteinExistence type="inferred from homology"/>
<comment type="catalytic activity">
    <reaction evidence="4">
        <text>O-phospho-L-tyrosyl-[protein] + H2O = L-tyrosyl-[protein] + phosphate</text>
        <dbReference type="Rhea" id="RHEA:10684"/>
        <dbReference type="Rhea" id="RHEA-COMP:10136"/>
        <dbReference type="Rhea" id="RHEA-COMP:20101"/>
        <dbReference type="ChEBI" id="CHEBI:15377"/>
        <dbReference type="ChEBI" id="CHEBI:43474"/>
        <dbReference type="ChEBI" id="CHEBI:46858"/>
        <dbReference type="ChEBI" id="CHEBI:61978"/>
        <dbReference type="EC" id="3.1.3.48"/>
    </reaction>
</comment>
<dbReference type="Gene3D" id="3.20.20.140">
    <property type="entry name" value="Metal-dependent hydrolases"/>
    <property type="match status" value="1"/>
</dbReference>
<organism evidence="5 6">
    <name type="scientific">Flavobacterium croceum DSM 17960</name>
    <dbReference type="NCBI Taxonomy" id="1121886"/>
    <lineage>
        <taxon>Bacteria</taxon>
        <taxon>Pseudomonadati</taxon>
        <taxon>Bacteroidota</taxon>
        <taxon>Flavobacteriia</taxon>
        <taxon>Flavobacteriales</taxon>
        <taxon>Flavobacteriaceae</taxon>
        <taxon>Flavobacterium</taxon>
    </lineage>
</organism>
<dbReference type="SUPFAM" id="SSF89550">
    <property type="entry name" value="PHP domain-like"/>
    <property type="match status" value="1"/>
</dbReference>
<gene>
    <name evidence="5" type="ORF">Q361_10464</name>
</gene>
<protein>
    <recommendedName>
        <fullName evidence="2">protein-tyrosine-phosphatase</fullName>
        <ecNumber evidence="2">3.1.3.48</ecNumber>
    </recommendedName>
</protein>
<dbReference type="OrthoDB" id="9788539at2"/>
<dbReference type="Pfam" id="PF19567">
    <property type="entry name" value="CpsB_CapC"/>
    <property type="match status" value="1"/>
</dbReference>
<dbReference type="GO" id="GO:0004725">
    <property type="term" value="F:protein tyrosine phosphatase activity"/>
    <property type="evidence" value="ECO:0007669"/>
    <property type="project" value="UniProtKB-EC"/>
</dbReference>
<dbReference type="InterPro" id="IPR016195">
    <property type="entry name" value="Pol/histidinol_Pase-like"/>
</dbReference>
<dbReference type="PANTHER" id="PTHR39181">
    <property type="entry name" value="TYROSINE-PROTEIN PHOSPHATASE YWQE"/>
    <property type="match status" value="1"/>
</dbReference>
<dbReference type="AlphaFoldDB" id="A0A2S4N9I9"/>
<dbReference type="GO" id="GO:0030145">
    <property type="term" value="F:manganese ion binding"/>
    <property type="evidence" value="ECO:0007669"/>
    <property type="project" value="InterPro"/>
</dbReference>
<sequence length="244" mass="28124">MFLFSRRKKLLKDFISNGYIDIHSHLLPNIDDGSKSITETIDLIKSLENLGFKSAIATPHIYKAVWDNSRSDIENKYQNTLPDVTQNCNLSLHIAAEYMLDENFEKLLSAGNLLTLKNEYVLVEMSYLSPPIMLFDLLFELQLEGYKPVLAHPERYNFYHNHFEYYHKLKTAGCLFQMNLLSSTGYYGKHVAECADRLLKENLIDFVGSDVHHQNHIASFENKVLLKNSNSIPALVANNLFFEK</sequence>